<gene>
    <name evidence="3" type="ORF">JBW_00278</name>
</gene>
<evidence type="ECO:0000259" key="2">
    <source>
        <dbReference type="Pfam" id="PF04073"/>
    </source>
</evidence>
<comment type="similarity">
    <text evidence="1">Belongs to the PRORSD1 family.</text>
</comment>
<keyword evidence="3" id="KW-0030">Aminoacyl-tRNA synthetase</keyword>
<dbReference type="InterPro" id="IPR036754">
    <property type="entry name" value="YbaK/aa-tRNA-synt-asso_dom_sf"/>
</dbReference>
<organism evidence="3 4">
    <name type="scientific">Pelosinus fermentans JBW45</name>
    <dbReference type="NCBI Taxonomy" id="1192197"/>
    <lineage>
        <taxon>Bacteria</taxon>
        <taxon>Bacillati</taxon>
        <taxon>Bacillota</taxon>
        <taxon>Negativicutes</taxon>
        <taxon>Selenomonadales</taxon>
        <taxon>Sporomusaceae</taxon>
        <taxon>Pelosinus</taxon>
    </lineage>
</organism>
<dbReference type="EMBL" id="CP010978">
    <property type="protein sequence ID" value="AJQ25630.1"/>
    <property type="molecule type" value="Genomic_DNA"/>
</dbReference>
<dbReference type="InterPro" id="IPR040285">
    <property type="entry name" value="ProX/PRXD1"/>
</dbReference>
<dbReference type="STRING" id="1192197.JBW_00278"/>
<feature type="domain" description="YbaK/aminoacyl-tRNA synthetase-associated" evidence="2">
    <location>
        <begin position="23"/>
        <end position="147"/>
    </location>
</feature>
<dbReference type="PANTHER" id="PTHR31423">
    <property type="entry name" value="YBAK DOMAIN-CONTAINING PROTEIN"/>
    <property type="match status" value="1"/>
</dbReference>
<dbReference type="Proteomes" id="UP000005361">
    <property type="component" value="Chromosome"/>
</dbReference>
<evidence type="ECO:0000313" key="4">
    <source>
        <dbReference type="Proteomes" id="UP000005361"/>
    </source>
</evidence>
<protein>
    <submittedName>
        <fullName evidence="3">YbaK/prolyl-tRNA synthetase associated region</fullName>
    </submittedName>
</protein>
<dbReference type="PANTHER" id="PTHR31423:SF3">
    <property type="entry name" value="PROLYL-TRNA SYNTHETASE ASSOCIATED DOMAIN-CONTAINING PROTEIN 1-RELATED"/>
    <property type="match status" value="1"/>
</dbReference>
<dbReference type="AlphaFoldDB" id="I9D9W7"/>
<proteinExistence type="inferred from homology"/>
<reference evidence="3 4" key="1">
    <citation type="journal article" date="2015" name="Genome Announc.">
        <title>Complete Genome Sequence of Pelosinus fermentans JBW45, a Member of a Remarkably Competitive Group of Negativicutes in the Firmicutes Phylum.</title>
        <authorList>
            <person name="De Leon K.B."/>
            <person name="Utturkar S.M."/>
            <person name="Camilleri L.B."/>
            <person name="Elias D.A."/>
            <person name="Arkin A.P."/>
            <person name="Fields M.W."/>
            <person name="Brown S.D."/>
            <person name="Wall J.D."/>
        </authorList>
    </citation>
    <scope>NUCLEOTIDE SEQUENCE [LARGE SCALE GENOMIC DNA]</scope>
    <source>
        <strain evidence="3 4">JBW45</strain>
    </source>
</reference>
<dbReference type="SUPFAM" id="SSF55826">
    <property type="entry name" value="YbaK/ProRS associated domain"/>
    <property type="match status" value="1"/>
</dbReference>
<dbReference type="RefSeq" id="WP_007961309.1">
    <property type="nucleotide sequence ID" value="NZ_CP010978.1"/>
</dbReference>
<sequence length="162" mass="18592">MENQQKVFEKLDELKIKYEVMNHPAVYTIEEMDELGIANLDDVCKNLFLRDYKGKRHFIVVLDKDKQADLKKMREQLGTTALSFASEERLQKYLQLSKGAVTPFGIINDTNCAVEVVFDKDLIGKKSLGFHPNENTATVWVSFDDIKEVIQQNGNKIAYVTM</sequence>
<name>I9D9W7_9FIRM</name>
<dbReference type="FunFam" id="3.90.960.10:FF:000005">
    <property type="entry name" value="Putative prolyl-tRNA synthetase"/>
    <property type="match status" value="1"/>
</dbReference>
<dbReference type="CDD" id="cd04335">
    <property type="entry name" value="PrdX_deacylase"/>
    <property type="match status" value="1"/>
</dbReference>
<dbReference type="GO" id="GO:0004812">
    <property type="term" value="F:aminoacyl-tRNA ligase activity"/>
    <property type="evidence" value="ECO:0007669"/>
    <property type="project" value="UniProtKB-KW"/>
</dbReference>
<accession>I9D9W7</accession>
<reference evidence="4" key="2">
    <citation type="submission" date="2015-02" db="EMBL/GenBank/DDBJ databases">
        <title>Complete Genome Sequence of Pelosinus fermentans JBW45.</title>
        <authorList>
            <person name="De Leon K.B."/>
            <person name="Utturkar S.M."/>
            <person name="Camilleri L.B."/>
            <person name="Arkin A.P."/>
            <person name="Fields M.W."/>
            <person name="Brown S.D."/>
            <person name="Wall J.D."/>
        </authorList>
    </citation>
    <scope>NUCLEOTIDE SEQUENCE [LARGE SCALE GENOMIC DNA]</scope>
    <source>
        <strain evidence="4">JBW45</strain>
    </source>
</reference>
<dbReference type="Pfam" id="PF04073">
    <property type="entry name" value="tRNA_edit"/>
    <property type="match status" value="1"/>
</dbReference>
<dbReference type="GO" id="GO:0002161">
    <property type="term" value="F:aminoacyl-tRNA deacylase activity"/>
    <property type="evidence" value="ECO:0007669"/>
    <property type="project" value="InterPro"/>
</dbReference>
<evidence type="ECO:0000256" key="1">
    <source>
        <dbReference type="ARBA" id="ARBA00010201"/>
    </source>
</evidence>
<dbReference type="OrthoDB" id="9798587at2"/>
<dbReference type="Gene3D" id="3.90.960.10">
    <property type="entry name" value="YbaK/aminoacyl-tRNA synthetase-associated domain"/>
    <property type="match status" value="1"/>
</dbReference>
<dbReference type="HOGENOM" id="CLU_104635_0_0_9"/>
<evidence type="ECO:0000313" key="3">
    <source>
        <dbReference type="EMBL" id="AJQ25630.1"/>
    </source>
</evidence>
<keyword evidence="3" id="KW-0436">Ligase</keyword>
<dbReference type="KEGG" id="pft:JBW_00278"/>
<dbReference type="InterPro" id="IPR007214">
    <property type="entry name" value="YbaK/aa-tRNA-synth-assoc-dom"/>
</dbReference>